<keyword evidence="12" id="KW-1185">Reference proteome</keyword>
<keyword evidence="6 9" id="KW-1133">Transmembrane helix</keyword>
<keyword evidence="4 9" id="KW-0812">Transmembrane</keyword>
<dbReference type="EMBL" id="RJVO01000003">
    <property type="protein sequence ID" value="ROH91158.1"/>
    <property type="molecule type" value="Genomic_DNA"/>
</dbReference>
<dbReference type="AlphaFoldDB" id="A0A3N0VFW1"/>
<dbReference type="PANTHER" id="PTHR30625">
    <property type="entry name" value="PROTEIN TOLQ"/>
    <property type="match status" value="1"/>
</dbReference>
<reference evidence="11 12" key="1">
    <citation type="submission" date="2018-10" db="EMBL/GenBank/DDBJ databases">
        <authorList>
            <person name="Chen W.-M."/>
        </authorList>
    </citation>
    <scope>NUCLEOTIDE SEQUENCE [LARGE SCALE GENOMIC DNA]</scope>
    <source>
        <strain evidence="11 12">THS-13</strain>
    </source>
</reference>
<evidence type="ECO:0000256" key="4">
    <source>
        <dbReference type="ARBA" id="ARBA00022692"/>
    </source>
</evidence>
<comment type="similarity">
    <text evidence="8">Belongs to the exbB/tolQ family.</text>
</comment>
<dbReference type="InterPro" id="IPR002898">
    <property type="entry name" value="MotA_ExbB_proton_chnl"/>
</dbReference>
<gene>
    <name evidence="11" type="ORF">ED208_09385</name>
</gene>
<evidence type="ECO:0000256" key="1">
    <source>
        <dbReference type="ARBA" id="ARBA00004651"/>
    </source>
</evidence>
<proteinExistence type="inferred from homology"/>
<evidence type="ECO:0000256" key="6">
    <source>
        <dbReference type="ARBA" id="ARBA00022989"/>
    </source>
</evidence>
<evidence type="ECO:0000256" key="5">
    <source>
        <dbReference type="ARBA" id="ARBA00022927"/>
    </source>
</evidence>
<evidence type="ECO:0000313" key="11">
    <source>
        <dbReference type="EMBL" id="ROH91158.1"/>
    </source>
</evidence>
<evidence type="ECO:0000256" key="9">
    <source>
        <dbReference type="SAM" id="Phobius"/>
    </source>
</evidence>
<sequence length="210" mass="22513">MDFFGSIAHFFQAGGHFMFPILAVAVVGLAITIERVLYIRKAKAENRKLWSELIPLVNKGDLAGAESVAMASDSPIARIFGYGIARSRSSNKREDVEMSMEESLMEVSPLLERRTHYLATFANVATLLGLLGTIVGLIDGFSAVGTVNPAEKADLLSAAVSEAMNCTAFGLLVAVPLLVIHAWLSAQTNELIDSLEMASVKFLNALGLKG</sequence>
<dbReference type="GO" id="GO:0017038">
    <property type="term" value="P:protein import"/>
    <property type="evidence" value="ECO:0007669"/>
    <property type="project" value="TreeGrafter"/>
</dbReference>
<dbReference type="Proteomes" id="UP000282106">
    <property type="component" value="Unassembled WGS sequence"/>
</dbReference>
<evidence type="ECO:0000256" key="7">
    <source>
        <dbReference type="ARBA" id="ARBA00023136"/>
    </source>
</evidence>
<comment type="caution">
    <text evidence="11">The sequence shown here is derived from an EMBL/GenBank/DDBJ whole genome shotgun (WGS) entry which is preliminary data.</text>
</comment>
<evidence type="ECO:0000256" key="3">
    <source>
        <dbReference type="ARBA" id="ARBA00022475"/>
    </source>
</evidence>
<accession>A0A3N0VFW1</accession>
<feature type="domain" description="MotA/TolQ/ExbB proton channel" evidence="10">
    <location>
        <begin position="72"/>
        <end position="197"/>
    </location>
</feature>
<feature type="transmembrane region" description="Helical" evidence="9">
    <location>
        <begin position="117"/>
        <end position="138"/>
    </location>
</feature>
<evidence type="ECO:0000313" key="12">
    <source>
        <dbReference type="Proteomes" id="UP000282106"/>
    </source>
</evidence>
<feature type="transmembrane region" description="Helical" evidence="9">
    <location>
        <begin position="158"/>
        <end position="184"/>
    </location>
</feature>
<keyword evidence="7 9" id="KW-0472">Membrane</keyword>
<keyword evidence="3" id="KW-1003">Cell membrane</keyword>
<keyword evidence="2 8" id="KW-0813">Transport</keyword>
<comment type="subcellular location">
    <subcellularLocation>
        <location evidence="1">Cell membrane</location>
        <topology evidence="1">Multi-pass membrane protein</topology>
    </subcellularLocation>
    <subcellularLocation>
        <location evidence="8">Membrane</location>
        <topology evidence="8">Multi-pass membrane protein</topology>
    </subcellularLocation>
</comment>
<organism evidence="11 12">
    <name type="scientific">Stagnimonas aquatica</name>
    <dbReference type="NCBI Taxonomy" id="2689987"/>
    <lineage>
        <taxon>Bacteria</taxon>
        <taxon>Pseudomonadati</taxon>
        <taxon>Pseudomonadota</taxon>
        <taxon>Gammaproteobacteria</taxon>
        <taxon>Nevskiales</taxon>
        <taxon>Nevskiaceae</taxon>
        <taxon>Stagnimonas</taxon>
    </lineage>
</organism>
<dbReference type="InterPro" id="IPR050790">
    <property type="entry name" value="ExbB/TolQ_transport"/>
</dbReference>
<name>A0A3N0VFW1_9GAMM</name>
<dbReference type="Pfam" id="PF01618">
    <property type="entry name" value="MotA_ExbB"/>
    <property type="match status" value="1"/>
</dbReference>
<keyword evidence="5 8" id="KW-0653">Protein transport</keyword>
<evidence type="ECO:0000259" key="10">
    <source>
        <dbReference type="Pfam" id="PF01618"/>
    </source>
</evidence>
<evidence type="ECO:0000256" key="2">
    <source>
        <dbReference type="ARBA" id="ARBA00022448"/>
    </source>
</evidence>
<dbReference type="GO" id="GO:0005886">
    <property type="term" value="C:plasma membrane"/>
    <property type="evidence" value="ECO:0007669"/>
    <property type="project" value="UniProtKB-SubCell"/>
</dbReference>
<protein>
    <submittedName>
        <fullName evidence="11">MotA/TolQ/ExbB proton channel family protein</fullName>
    </submittedName>
</protein>
<dbReference type="PANTHER" id="PTHR30625:SF15">
    <property type="entry name" value="BIOPOLYMER TRANSPORT PROTEIN EXBB"/>
    <property type="match status" value="1"/>
</dbReference>
<dbReference type="InParanoid" id="A0A3N0VFW1"/>
<feature type="transmembrane region" description="Helical" evidence="9">
    <location>
        <begin position="17"/>
        <end position="38"/>
    </location>
</feature>
<evidence type="ECO:0000256" key="8">
    <source>
        <dbReference type="RuleBase" id="RU004057"/>
    </source>
</evidence>
<dbReference type="RefSeq" id="WP_123211613.1">
    <property type="nucleotide sequence ID" value="NZ_RJVO01000003.1"/>
</dbReference>